<sequence>MATPQIDGVGETKENVHSKIDRDHNVSRAVEIQIVLRTMHGDCQSCYRAQKTQDIPNFRSAVAMDHCIGCNGAGGLRNAVHLEL</sequence>
<gene>
    <name evidence="2" type="ORF">PSNMU_V1.4_AUG-EV-PASAV3_0093820</name>
</gene>
<dbReference type="AlphaFoldDB" id="A0A448ZK00"/>
<feature type="region of interest" description="Disordered" evidence="1">
    <location>
        <begin position="1"/>
        <end position="21"/>
    </location>
</feature>
<name>A0A448ZK00_9STRA</name>
<evidence type="ECO:0000313" key="3">
    <source>
        <dbReference type="Proteomes" id="UP000291116"/>
    </source>
</evidence>
<keyword evidence="3" id="KW-1185">Reference proteome</keyword>
<proteinExistence type="predicted"/>
<dbReference type="EMBL" id="CAACVS010000439">
    <property type="protein sequence ID" value="VEU42354.1"/>
    <property type="molecule type" value="Genomic_DNA"/>
</dbReference>
<evidence type="ECO:0000313" key="2">
    <source>
        <dbReference type="EMBL" id="VEU42354.1"/>
    </source>
</evidence>
<protein>
    <submittedName>
        <fullName evidence="2">Uncharacterized protein</fullName>
    </submittedName>
</protein>
<accession>A0A448ZK00</accession>
<organism evidence="2 3">
    <name type="scientific">Pseudo-nitzschia multistriata</name>
    <dbReference type="NCBI Taxonomy" id="183589"/>
    <lineage>
        <taxon>Eukaryota</taxon>
        <taxon>Sar</taxon>
        <taxon>Stramenopiles</taxon>
        <taxon>Ochrophyta</taxon>
        <taxon>Bacillariophyta</taxon>
        <taxon>Bacillariophyceae</taxon>
        <taxon>Bacillariophycidae</taxon>
        <taxon>Bacillariales</taxon>
        <taxon>Bacillariaceae</taxon>
        <taxon>Pseudo-nitzschia</taxon>
    </lineage>
</organism>
<reference evidence="2 3" key="1">
    <citation type="submission" date="2019-01" db="EMBL/GenBank/DDBJ databases">
        <authorList>
            <person name="Ferrante I. M."/>
        </authorList>
    </citation>
    <scope>NUCLEOTIDE SEQUENCE [LARGE SCALE GENOMIC DNA]</scope>
    <source>
        <strain evidence="2 3">B856</strain>
    </source>
</reference>
<evidence type="ECO:0000256" key="1">
    <source>
        <dbReference type="SAM" id="MobiDB-lite"/>
    </source>
</evidence>
<dbReference type="Proteomes" id="UP000291116">
    <property type="component" value="Unassembled WGS sequence"/>
</dbReference>
<feature type="compositionally biased region" description="Basic and acidic residues" evidence="1">
    <location>
        <begin position="10"/>
        <end position="21"/>
    </location>
</feature>